<evidence type="ECO:0000256" key="2">
    <source>
        <dbReference type="ARBA" id="ARBA00023157"/>
    </source>
</evidence>
<reference evidence="6" key="1">
    <citation type="journal article" date="2014" name="Nat. Genet.">
        <title>Genome of the human hookworm Necator americanus.</title>
        <authorList>
            <person name="Tang Y.T."/>
            <person name="Gao X."/>
            <person name="Rosa B.A."/>
            <person name="Abubucker S."/>
            <person name="Hallsworth-Pepin K."/>
            <person name="Martin J."/>
            <person name="Tyagi R."/>
            <person name="Heizer E."/>
            <person name="Zhang X."/>
            <person name="Bhonagiri-Palsikar V."/>
            <person name="Minx P."/>
            <person name="Warren W.C."/>
            <person name="Wang Q."/>
            <person name="Zhan B."/>
            <person name="Hotez P.J."/>
            <person name="Sternberg P.W."/>
            <person name="Dougall A."/>
            <person name="Gaze S.T."/>
            <person name="Mulvenna J."/>
            <person name="Sotillo J."/>
            <person name="Ranganathan S."/>
            <person name="Rabelo E.M."/>
            <person name="Wilson R.K."/>
            <person name="Felgner P.L."/>
            <person name="Bethony J."/>
            <person name="Hawdon J.M."/>
            <person name="Gasser R.B."/>
            <person name="Loukas A."/>
            <person name="Mitreva M."/>
        </authorList>
    </citation>
    <scope>NUCLEOTIDE SEQUENCE [LARGE SCALE GENOMIC DNA]</scope>
</reference>
<proteinExistence type="predicted"/>
<evidence type="ECO:0000256" key="3">
    <source>
        <dbReference type="PROSITE-ProRule" id="PRU00059"/>
    </source>
</evidence>
<accession>W2SWX6</accession>
<dbReference type="PANTHER" id="PTHR24251">
    <property type="entry name" value="OVOCHYMASE-RELATED"/>
    <property type="match status" value="1"/>
</dbReference>
<sequence>MLTFVAFSTEACCDKVEIYDGPNASYPKLAILSGNALVNSTFYSTQQSMFLTFYSDYTMNDKGFSAYYKQIT</sequence>
<dbReference type="KEGG" id="nai:NECAME_13282"/>
<evidence type="ECO:0000313" key="5">
    <source>
        <dbReference type="EMBL" id="ETN74018.1"/>
    </source>
</evidence>
<dbReference type="OrthoDB" id="6365689at2759"/>
<dbReference type="AlphaFoldDB" id="W2SWX6"/>
<dbReference type="Pfam" id="PF00431">
    <property type="entry name" value="CUB"/>
    <property type="match status" value="1"/>
</dbReference>
<gene>
    <name evidence="5" type="ORF">NECAME_13282</name>
</gene>
<feature type="domain" description="CUB" evidence="4">
    <location>
        <begin position="1"/>
        <end position="71"/>
    </location>
</feature>
<dbReference type="PROSITE" id="PS01180">
    <property type="entry name" value="CUB"/>
    <property type="match status" value="1"/>
</dbReference>
<dbReference type="CDD" id="cd00041">
    <property type="entry name" value="CUB"/>
    <property type="match status" value="1"/>
</dbReference>
<dbReference type="Proteomes" id="UP000053676">
    <property type="component" value="Unassembled WGS sequence"/>
</dbReference>
<organism evidence="5 6">
    <name type="scientific">Necator americanus</name>
    <name type="common">Human hookworm</name>
    <dbReference type="NCBI Taxonomy" id="51031"/>
    <lineage>
        <taxon>Eukaryota</taxon>
        <taxon>Metazoa</taxon>
        <taxon>Ecdysozoa</taxon>
        <taxon>Nematoda</taxon>
        <taxon>Chromadorea</taxon>
        <taxon>Rhabditida</taxon>
        <taxon>Rhabditina</taxon>
        <taxon>Rhabditomorpha</taxon>
        <taxon>Strongyloidea</taxon>
        <taxon>Ancylostomatidae</taxon>
        <taxon>Bunostominae</taxon>
        <taxon>Necator</taxon>
    </lineage>
</organism>
<protein>
    <submittedName>
        <fullName evidence="5">CUB domain protein</fullName>
    </submittedName>
</protein>
<dbReference type="EMBL" id="KI660395">
    <property type="protein sequence ID" value="ETN74018.1"/>
    <property type="molecule type" value="Genomic_DNA"/>
</dbReference>
<keyword evidence="1" id="KW-0677">Repeat</keyword>
<dbReference type="Gene3D" id="2.60.120.290">
    <property type="entry name" value="Spermadhesin, CUB domain"/>
    <property type="match status" value="1"/>
</dbReference>
<keyword evidence="2" id="KW-1015">Disulfide bond</keyword>
<evidence type="ECO:0000313" key="6">
    <source>
        <dbReference type="Proteomes" id="UP000053676"/>
    </source>
</evidence>
<dbReference type="InterPro" id="IPR000859">
    <property type="entry name" value="CUB_dom"/>
</dbReference>
<dbReference type="InterPro" id="IPR035914">
    <property type="entry name" value="Sperma_CUB_dom_sf"/>
</dbReference>
<keyword evidence="6" id="KW-1185">Reference proteome</keyword>
<evidence type="ECO:0000256" key="1">
    <source>
        <dbReference type="ARBA" id="ARBA00022737"/>
    </source>
</evidence>
<dbReference type="SUPFAM" id="SSF49854">
    <property type="entry name" value="Spermadhesin, CUB domain"/>
    <property type="match status" value="1"/>
</dbReference>
<comment type="caution">
    <text evidence="3">Lacks conserved residue(s) required for the propagation of feature annotation.</text>
</comment>
<name>W2SWX6_NECAM</name>
<evidence type="ECO:0000259" key="4">
    <source>
        <dbReference type="PROSITE" id="PS01180"/>
    </source>
</evidence>